<evidence type="ECO:0000313" key="3">
    <source>
        <dbReference type="Proteomes" id="UP000070700"/>
    </source>
</evidence>
<feature type="chain" id="PRO_5007287994" evidence="1">
    <location>
        <begin position="21"/>
        <end position="113"/>
    </location>
</feature>
<feature type="signal peptide" evidence="1">
    <location>
        <begin position="1"/>
        <end position="20"/>
    </location>
</feature>
<proteinExistence type="predicted"/>
<accession>A0A132B909</accession>
<dbReference type="RefSeq" id="XP_018063247.1">
    <property type="nucleotide sequence ID" value="XM_018220745.1"/>
</dbReference>
<sequence>MVSFTSSLFAVAAALSLVSAAPAADVSARTAPAFVAVTLYGAAGASYTTDVYFDEDATYTYNDLSISSVSFDHKLAYCTFYGIDEETAPPVISNGGQVGPPQTIISISCECLE</sequence>
<evidence type="ECO:0000313" key="2">
    <source>
        <dbReference type="EMBL" id="KUJ08892.1"/>
    </source>
</evidence>
<evidence type="ECO:0000256" key="1">
    <source>
        <dbReference type="SAM" id="SignalP"/>
    </source>
</evidence>
<dbReference type="InParanoid" id="A0A132B909"/>
<dbReference type="Proteomes" id="UP000070700">
    <property type="component" value="Unassembled WGS sequence"/>
</dbReference>
<keyword evidence="1" id="KW-0732">Signal</keyword>
<keyword evidence="3" id="KW-1185">Reference proteome</keyword>
<name>A0A132B909_MOLSC</name>
<protein>
    <submittedName>
        <fullName evidence="2">Uncharacterized protein</fullName>
    </submittedName>
</protein>
<dbReference type="OrthoDB" id="3562476at2759"/>
<gene>
    <name evidence="2" type="ORF">LY89DRAFT_741720</name>
</gene>
<dbReference type="KEGG" id="psco:LY89DRAFT_741720"/>
<dbReference type="AlphaFoldDB" id="A0A132B909"/>
<organism evidence="2 3">
    <name type="scientific">Mollisia scopiformis</name>
    <name type="common">Conifer needle endophyte fungus</name>
    <name type="synonym">Phialocephala scopiformis</name>
    <dbReference type="NCBI Taxonomy" id="149040"/>
    <lineage>
        <taxon>Eukaryota</taxon>
        <taxon>Fungi</taxon>
        <taxon>Dikarya</taxon>
        <taxon>Ascomycota</taxon>
        <taxon>Pezizomycotina</taxon>
        <taxon>Leotiomycetes</taxon>
        <taxon>Helotiales</taxon>
        <taxon>Mollisiaceae</taxon>
        <taxon>Mollisia</taxon>
    </lineage>
</organism>
<dbReference type="EMBL" id="KQ947434">
    <property type="protein sequence ID" value="KUJ08892.1"/>
    <property type="molecule type" value="Genomic_DNA"/>
</dbReference>
<reference evidence="2 3" key="1">
    <citation type="submission" date="2015-10" db="EMBL/GenBank/DDBJ databases">
        <title>Full genome of DAOMC 229536 Phialocephala scopiformis, a fungal endophyte of spruce producing the potent anti-insectan compound rugulosin.</title>
        <authorList>
            <consortium name="DOE Joint Genome Institute"/>
            <person name="Walker A.K."/>
            <person name="Frasz S.L."/>
            <person name="Seifert K.A."/>
            <person name="Miller J.D."/>
            <person name="Mondo S.J."/>
            <person name="Labutti K."/>
            <person name="Lipzen A."/>
            <person name="Dockter R."/>
            <person name="Kennedy M."/>
            <person name="Grigoriev I.V."/>
            <person name="Spatafora J.W."/>
        </authorList>
    </citation>
    <scope>NUCLEOTIDE SEQUENCE [LARGE SCALE GENOMIC DNA]</scope>
    <source>
        <strain evidence="2 3">CBS 120377</strain>
    </source>
</reference>
<dbReference type="GeneID" id="28830471"/>